<dbReference type="Gene3D" id="1.20.1540.10">
    <property type="entry name" value="Rhomboid-like"/>
    <property type="match status" value="1"/>
</dbReference>
<feature type="transmembrane region" description="Helical" evidence="5">
    <location>
        <begin position="175"/>
        <end position="200"/>
    </location>
</feature>
<dbReference type="RefSeq" id="WP_159764248.1">
    <property type="nucleotide sequence ID" value="NZ_WUUT01000004.1"/>
</dbReference>
<feature type="transmembrane region" description="Helical" evidence="5">
    <location>
        <begin position="257"/>
        <end position="279"/>
    </location>
</feature>
<comment type="subcellular location">
    <subcellularLocation>
        <location evidence="1">Membrane</location>
        <topology evidence="1">Multi-pass membrane protein</topology>
    </subcellularLocation>
</comment>
<evidence type="ECO:0000256" key="4">
    <source>
        <dbReference type="ARBA" id="ARBA00023136"/>
    </source>
</evidence>
<feature type="transmembrane region" description="Helical" evidence="5">
    <location>
        <begin position="48"/>
        <end position="70"/>
    </location>
</feature>
<dbReference type="GO" id="GO:0006508">
    <property type="term" value="P:proteolysis"/>
    <property type="evidence" value="ECO:0007669"/>
    <property type="project" value="UniProtKB-KW"/>
</dbReference>
<dbReference type="Pfam" id="PF01694">
    <property type="entry name" value="Rhomboid"/>
    <property type="match status" value="1"/>
</dbReference>
<evidence type="ECO:0000256" key="5">
    <source>
        <dbReference type="SAM" id="Phobius"/>
    </source>
</evidence>
<dbReference type="Proteomes" id="UP000466535">
    <property type="component" value="Unassembled WGS sequence"/>
</dbReference>
<gene>
    <name evidence="7" type="ORF">GRX03_10940</name>
</gene>
<feature type="transmembrane region" description="Helical" evidence="5">
    <location>
        <begin position="12"/>
        <end position="36"/>
    </location>
</feature>
<feature type="domain" description="Peptidase S54 rhomboid" evidence="6">
    <location>
        <begin position="95"/>
        <end position="249"/>
    </location>
</feature>
<evidence type="ECO:0000256" key="1">
    <source>
        <dbReference type="ARBA" id="ARBA00004141"/>
    </source>
</evidence>
<dbReference type="EMBL" id="WUUT01000004">
    <property type="protein sequence ID" value="MXR52112.1"/>
    <property type="molecule type" value="Genomic_DNA"/>
</dbReference>
<keyword evidence="2 5" id="KW-0812">Transmembrane</keyword>
<feature type="transmembrane region" description="Helical" evidence="5">
    <location>
        <begin position="285"/>
        <end position="308"/>
    </location>
</feature>
<evidence type="ECO:0000313" key="8">
    <source>
        <dbReference type="Proteomes" id="UP000466535"/>
    </source>
</evidence>
<organism evidence="7 8">
    <name type="scientific">Halovenus carboxidivorans</name>
    <dbReference type="NCBI Taxonomy" id="2692199"/>
    <lineage>
        <taxon>Archaea</taxon>
        <taxon>Methanobacteriati</taxon>
        <taxon>Methanobacteriota</taxon>
        <taxon>Stenosarchaea group</taxon>
        <taxon>Halobacteria</taxon>
        <taxon>Halobacteriales</taxon>
        <taxon>Haloarculaceae</taxon>
        <taxon>Halovenus</taxon>
    </lineage>
</organism>
<evidence type="ECO:0000313" key="7">
    <source>
        <dbReference type="EMBL" id="MXR52112.1"/>
    </source>
</evidence>
<accession>A0A6B0T9S7</accession>
<dbReference type="OrthoDB" id="205691at2157"/>
<comment type="caution">
    <text evidence="7">The sequence shown here is derived from an EMBL/GenBank/DDBJ whole genome shotgun (WGS) entry which is preliminary data.</text>
</comment>
<dbReference type="SUPFAM" id="SSF144091">
    <property type="entry name" value="Rhomboid-like"/>
    <property type="match status" value="1"/>
</dbReference>
<keyword evidence="3 5" id="KW-1133">Transmembrane helix</keyword>
<evidence type="ECO:0000256" key="2">
    <source>
        <dbReference type="ARBA" id="ARBA00022692"/>
    </source>
</evidence>
<reference evidence="7 8" key="1">
    <citation type="submission" date="2019-12" db="EMBL/GenBank/DDBJ databases">
        <title>Isolation and characterization of three novel carbon monoxide-oxidizing members of Halobacteria from salione crusts and soils.</title>
        <authorList>
            <person name="Myers M.R."/>
            <person name="King G.M."/>
        </authorList>
    </citation>
    <scope>NUCLEOTIDE SEQUENCE [LARGE SCALE GENOMIC DNA]</scope>
    <source>
        <strain evidence="7 8">WSH3</strain>
    </source>
</reference>
<dbReference type="InterPro" id="IPR022764">
    <property type="entry name" value="Peptidase_S54_rhomboid_dom"/>
</dbReference>
<keyword evidence="4 5" id="KW-0472">Membrane</keyword>
<sequence length="543" mass="57557">MSDVLGIDETILRVGSLAVLAVALLVSVSVLSRIEGRSRLFAGPRERFVFGIPWGTALVVVSVVAVYYLVQGGGKPGGPIVSGFRSWSLWYPQGILFSSFAHFNDAHLTGNMVGTVAFAPVAEYVWRHYPDDPDLSGWRGNPHARIGVFVAAVVSVGVLGSVVVPGAVIGFSGVVFAFAGFTIVTAPIETVFAIVAIQVVRLLHSAVTDPFVVAQAQEQFVRPSWANIAVQGHLYGLVVGVLLGVALLRYRDREPNLFAVFGAALVFAVSRSLQSVYWFLGNETYVLFTAIGAAGVFVLATIIAVAACNPGDSSLPVFDVSGARAATGILVALLLGLAVIGIPYNLVPVDGGPATADGSGIEVRDYTLTYAENVDDQYIGALEIPGVWEPSVSRSGVIVTSTQRNSWGVAISAQELATRRSATVALGDATWRETVEISRTGWEVAGSNSTYKVYANRGDGWQELYAADPVTANLLINDSTITIRPADEFYELVVERDGERIGVEQIPGPGGKTTIGSIQFSRNGSALLARHEGTVVQIAAFRS</sequence>
<name>A0A6B0T9S7_9EURY</name>
<feature type="transmembrane region" description="Helical" evidence="5">
    <location>
        <begin position="146"/>
        <end position="168"/>
    </location>
</feature>
<keyword evidence="7" id="KW-0378">Hydrolase</keyword>
<proteinExistence type="predicted"/>
<dbReference type="GO" id="GO:0004252">
    <property type="term" value="F:serine-type endopeptidase activity"/>
    <property type="evidence" value="ECO:0007669"/>
    <property type="project" value="InterPro"/>
</dbReference>
<protein>
    <submittedName>
        <fullName evidence="7">Rhomboid family intramembrane serine protease</fullName>
    </submittedName>
</protein>
<evidence type="ECO:0000256" key="3">
    <source>
        <dbReference type="ARBA" id="ARBA00022989"/>
    </source>
</evidence>
<evidence type="ECO:0000259" key="6">
    <source>
        <dbReference type="Pfam" id="PF01694"/>
    </source>
</evidence>
<dbReference type="AlphaFoldDB" id="A0A6B0T9S7"/>
<feature type="transmembrane region" description="Helical" evidence="5">
    <location>
        <begin position="329"/>
        <end position="347"/>
    </location>
</feature>
<dbReference type="InterPro" id="IPR035952">
    <property type="entry name" value="Rhomboid-like_sf"/>
</dbReference>
<keyword evidence="8" id="KW-1185">Reference proteome</keyword>
<feature type="transmembrane region" description="Helical" evidence="5">
    <location>
        <begin position="232"/>
        <end position="250"/>
    </location>
</feature>
<keyword evidence="7" id="KW-0645">Protease</keyword>
<dbReference type="GO" id="GO:0016020">
    <property type="term" value="C:membrane"/>
    <property type="evidence" value="ECO:0007669"/>
    <property type="project" value="UniProtKB-SubCell"/>
</dbReference>